<reference evidence="1 2" key="1">
    <citation type="submission" date="2019-07" db="EMBL/GenBank/DDBJ databases">
        <title>Georgenia wutianyii sp. nov. and Georgenia *** sp. nov. isolated from plateau pika (Ochotona curzoniae) in the Qinghai-Tibet plateau of China.</title>
        <authorList>
            <person name="Tian Z."/>
        </authorList>
    </citation>
    <scope>NUCLEOTIDE SEQUENCE [LARGE SCALE GENOMIC DNA]</scope>
    <source>
        <strain evidence="1 2">Z446</strain>
    </source>
</reference>
<evidence type="ECO:0000313" key="1">
    <source>
        <dbReference type="EMBL" id="TRW46498.1"/>
    </source>
</evidence>
<organism evidence="1 2">
    <name type="scientific">Georgenia yuyongxinii</name>
    <dbReference type="NCBI Taxonomy" id="2589797"/>
    <lineage>
        <taxon>Bacteria</taxon>
        <taxon>Bacillati</taxon>
        <taxon>Actinomycetota</taxon>
        <taxon>Actinomycetes</taxon>
        <taxon>Micrococcales</taxon>
        <taxon>Bogoriellaceae</taxon>
        <taxon>Georgenia</taxon>
    </lineage>
</organism>
<proteinExistence type="predicted"/>
<name>A0A552WUH7_9MICO</name>
<evidence type="ECO:0008006" key="3">
    <source>
        <dbReference type="Google" id="ProtNLM"/>
    </source>
</evidence>
<dbReference type="Gene3D" id="3.40.50.620">
    <property type="entry name" value="HUPs"/>
    <property type="match status" value="1"/>
</dbReference>
<comment type="caution">
    <text evidence="1">The sequence shown here is derived from an EMBL/GenBank/DDBJ whole genome shotgun (WGS) entry which is preliminary data.</text>
</comment>
<dbReference type="Proteomes" id="UP000318693">
    <property type="component" value="Unassembled WGS sequence"/>
</dbReference>
<gene>
    <name evidence="1" type="ORF">FJ693_05115</name>
</gene>
<accession>A0A552WUH7</accession>
<dbReference type="RefSeq" id="WP_143417452.1">
    <property type="nucleotide sequence ID" value="NZ_VJXR01000009.1"/>
</dbReference>
<keyword evidence="2" id="KW-1185">Reference proteome</keyword>
<evidence type="ECO:0000313" key="2">
    <source>
        <dbReference type="Proteomes" id="UP000318693"/>
    </source>
</evidence>
<dbReference type="SUPFAM" id="SSF52402">
    <property type="entry name" value="Adenine nucleotide alpha hydrolases-like"/>
    <property type="match status" value="1"/>
</dbReference>
<sequence length="159" mass="17202">MSEMGTPPEPAKHVLVLAYQTLGSQELSEAIRGRIAEGPADVWVVVPATHLVELAPLPPPMPTMGGVASIPDPEHDRRVAKGKLDTALQQFTALGARVGGEVGDADPVRAVKDVLRRRQVDEIIVATLPAHLSKWLRQDLPHRLEHRFHLPVTHVAAAA</sequence>
<dbReference type="EMBL" id="VJXR01000009">
    <property type="protein sequence ID" value="TRW46498.1"/>
    <property type="molecule type" value="Genomic_DNA"/>
</dbReference>
<protein>
    <recommendedName>
        <fullName evidence="3">GABA permease</fullName>
    </recommendedName>
</protein>
<dbReference type="AlphaFoldDB" id="A0A552WUH7"/>
<dbReference type="InterPro" id="IPR014729">
    <property type="entry name" value="Rossmann-like_a/b/a_fold"/>
</dbReference>